<feature type="short sequence motif" description="GXGXXG" evidence="2">
    <location>
        <begin position="43"/>
        <end position="48"/>
    </location>
</feature>
<evidence type="ECO:0000256" key="2">
    <source>
        <dbReference type="PROSITE-ProRule" id="PRU01161"/>
    </source>
</evidence>
<dbReference type="Gene3D" id="3.40.1090.10">
    <property type="entry name" value="Cytosolic phospholipase A2 catalytic domain"/>
    <property type="match status" value="2"/>
</dbReference>
<feature type="active site" description="Nucleophile" evidence="2">
    <location>
        <position position="72"/>
    </location>
</feature>
<dbReference type="PROSITE" id="PS51635">
    <property type="entry name" value="PNPLA"/>
    <property type="match status" value="1"/>
</dbReference>
<dbReference type="InterPro" id="IPR002641">
    <property type="entry name" value="PNPLA_dom"/>
</dbReference>
<evidence type="ECO:0000313" key="4">
    <source>
        <dbReference type="EMBL" id="ERI08011.1"/>
    </source>
</evidence>
<feature type="short sequence motif" description="GXSXG" evidence="2">
    <location>
        <begin position="70"/>
        <end position="74"/>
    </location>
</feature>
<dbReference type="InterPro" id="IPR016035">
    <property type="entry name" value="Acyl_Trfase/lysoPLipase"/>
</dbReference>
<keyword evidence="2" id="KW-0442">Lipid degradation</keyword>
<dbReference type="PANTHER" id="PTHR46394">
    <property type="entry name" value="ANNEXIN"/>
    <property type="match status" value="1"/>
</dbReference>
<protein>
    <submittedName>
        <fullName evidence="4">Phospholipase, patatin family</fullName>
    </submittedName>
</protein>
<dbReference type="InterPro" id="IPR052580">
    <property type="entry name" value="Lipid_Hydrolase"/>
</dbReference>
<sequence>MEGRGAMSASFSYFLNAHFLSTFTKKNQKGEKSVRKINAVFEGGGVKGIAFAGAITEFEQRGFSWRRVAGTSAGAIVASLVAAGYRADELNGLMKEFDYMALQKKQGIARIPGIGPWLNLWMKKGIYSADYLYNWMDIHLAAKNIRVFGDLPPNTLKVIASDITDGRLLVLPDDAERIGLCPQSLSIALAVRMSASLPFYFEPVIVQRKGMPVYIVDGGILSRFPLWLFEDDNESHYPTIGFRLSAGYETKPYGIHTLPEYMNAMVKTMIQAHDQRYIDKQHAARTVFIPTEGIPAAKFDITEVEREWLYQSGIAAAKQFMGRMHLLRLKRKTS</sequence>
<evidence type="ECO:0000256" key="1">
    <source>
        <dbReference type="ARBA" id="ARBA00023098"/>
    </source>
</evidence>
<comment type="caution">
    <text evidence="4">The sequence shown here is derived from an EMBL/GenBank/DDBJ whole genome shotgun (WGS) entry which is preliminary data.</text>
</comment>
<keyword evidence="5" id="KW-1185">Reference proteome</keyword>
<feature type="short sequence motif" description="DGA/G" evidence="2">
    <location>
        <begin position="217"/>
        <end position="219"/>
    </location>
</feature>
<dbReference type="CDD" id="cd07207">
    <property type="entry name" value="Pat_ExoU_VipD_like"/>
    <property type="match status" value="1"/>
</dbReference>
<dbReference type="EMBL" id="AWSJ01000233">
    <property type="protein sequence ID" value="ERI08011.1"/>
    <property type="molecule type" value="Genomic_DNA"/>
</dbReference>
<name>U1YB27_ANEAE</name>
<dbReference type="SUPFAM" id="SSF52151">
    <property type="entry name" value="FabD/lysophospholipase-like"/>
    <property type="match status" value="1"/>
</dbReference>
<dbReference type="Proteomes" id="UP000016511">
    <property type="component" value="Unassembled WGS sequence"/>
</dbReference>
<gene>
    <name evidence="4" type="ORF">HMPREF0083_03897</name>
</gene>
<dbReference type="PATRIC" id="fig|649747.3.peg.3543"/>
<dbReference type="GO" id="GO:0016042">
    <property type="term" value="P:lipid catabolic process"/>
    <property type="evidence" value="ECO:0007669"/>
    <property type="project" value="UniProtKB-UniRule"/>
</dbReference>
<evidence type="ECO:0000259" key="3">
    <source>
        <dbReference type="PROSITE" id="PS51635"/>
    </source>
</evidence>
<reference evidence="4 5" key="1">
    <citation type="submission" date="2013-08" db="EMBL/GenBank/DDBJ databases">
        <authorList>
            <person name="Weinstock G."/>
            <person name="Sodergren E."/>
            <person name="Wylie T."/>
            <person name="Fulton L."/>
            <person name="Fulton R."/>
            <person name="Fronick C."/>
            <person name="O'Laughlin M."/>
            <person name="Godfrey J."/>
            <person name="Miner T."/>
            <person name="Herter B."/>
            <person name="Appelbaum E."/>
            <person name="Cordes M."/>
            <person name="Lek S."/>
            <person name="Wollam A."/>
            <person name="Pepin K.H."/>
            <person name="Palsikar V.B."/>
            <person name="Mitreva M."/>
            <person name="Wilson R.K."/>
        </authorList>
    </citation>
    <scope>NUCLEOTIDE SEQUENCE [LARGE SCALE GENOMIC DNA]</scope>
    <source>
        <strain evidence="4 5">ATCC 12856</strain>
    </source>
</reference>
<evidence type="ECO:0000313" key="5">
    <source>
        <dbReference type="Proteomes" id="UP000016511"/>
    </source>
</evidence>
<dbReference type="AlphaFoldDB" id="U1YB27"/>
<dbReference type="Pfam" id="PF01734">
    <property type="entry name" value="Patatin"/>
    <property type="match status" value="1"/>
</dbReference>
<dbReference type="eggNOG" id="COG1752">
    <property type="taxonomic scope" value="Bacteria"/>
</dbReference>
<feature type="active site" description="Proton acceptor" evidence="2">
    <location>
        <position position="217"/>
    </location>
</feature>
<keyword evidence="1 2" id="KW-0443">Lipid metabolism</keyword>
<dbReference type="PANTHER" id="PTHR46394:SF1">
    <property type="entry name" value="PNPLA DOMAIN-CONTAINING PROTEIN"/>
    <property type="match status" value="1"/>
</dbReference>
<feature type="domain" description="PNPLA" evidence="3">
    <location>
        <begin position="39"/>
        <end position="230"/>
    </location>
</feature>
<accession>U1YB27</accession>
<keyword evidence="2" id="KW-0378">Hydrolase</keyword>
<proteinExistence type="predicted"/>
<organism evidence="4 5">
    <name type="scientific">Aneurinibacillus aneurinilyticus ATCC 12856</name>
    <dbReference type="NCBI Taxonomy" id="649747"/>
    <lineage>
        <taxon>Bacteria</taxon>
        <taxon>Bacillati</taxon>
        <taxon>Bacillota</taxon>
        <taxon>Bacilli</taxon>
        <taxon>Bacillales</taxon>
        <taxon>Paenibacillaceae</taxon>
        <taxon>Aneurinibacillus group</taxon>
        <taxon>Aneurinibacillus</taxon>
    </lineage>
</organism>
<dbReference type="STRING" id="649747.HMPREF0083_03897"/>
<dbReference type="GO" id="GO:0016787">
    <property type="term" value="F:hydrolase activity"/>
    <property type="evidence" value="ECO:0007669"/>
    <property type="project" value="UniProtKB-UniRule"/>
</dbReference>
<dbReference type="HOGENOM" id="CLU_047251_3_0_9"/>